<sequence>MTLIIDEASGWCLHVPYPADQHTSTRERDRYALIASCDGLLLFERGEGPSGSMVFYLCNPATQQWSLLPLRPAGTFTLPCGFYVHRPSGEHRILCLTGDQQGSHYVYSLEAGGEARRLGPAHPYVPICSVLPLHDVTLGGKLLHWSRYPAVLFPMDAGRLGPEPKERDKIVAFDSESETFRRISRPPTRRGCYSREALFLLKVEDRMLAMADFLKGSMDLWVLEDYEDDASWALRLRVDLPSPLRHACWAVMSPRIGHDVILLGDHRRSWVGLYDVAEKRVLKQIRFVATDDRRTCFNVFVFRESLERHTPSSIFLSSI</sequence>
<dbReference type="Pfam" id="PF07734">
    <property type="entry name" value="FBA_1"/>
    <property type="match status" value="1"/>
</dbReference>
<proteinExistence type="predicted"/>
<dbReference type="OrthoDB" id="670864at2759"/>
<dbReference type="SUPFAM" id="SSF50965">
    <property type="entry name" value="Galactose oxidase, central domain"/>
    <property type="match status" value="1"/>
</dbReference>
<organism evidence="2 3">
    <name type="scientific">Digitaria exilis</name>
    <dbReference type="NCBI Taxonomy" id="1010633"/>
    <lineage>
        <taxon>Eukaryota</taxon>
        <taxon>Viridiplantae</taxon>
        <taxon>Streptophyta</taxon>
        <taxon>Embryophyta</taxon>
        <taxon>Tracheophyta</taxon>
        <taxon>Spermatophyta</taxon>
        <taxon>Magnoliopsida</taxon>
        <taxon>Liliopsida</taxon>
        <taxon>Poales</taxon>
        <taxon>Poaceae</taxon>
        <taxon>PACMAD clade</taxon>
        <taxon>Panicoideae</taxon>
        <taxon>Panicodae</taxon>
        <taxon>Paniceae</taxon>
        <taxon>Anthephorinae</taxon>
        <taxon>Digitaria</taxon>
    </lineage>
</organism>
<dbReference type="InterPro" id="IPR006527">
    <property type="entry name" value="F-box-assoc_dom_typ1"/>
</dbReference>
<feature type="domain" description="F-box associated beta-propeller type 1" evidence="1">
    <location>
        <begin position="29"/>
        <end position="306"/>
    </location>
</feature>
<dbReference type="PANTHER" id="PTHR31672">
    <property type="entry name" value="BNACNNG10540D PROTEIN"/>
    <property type="match status" value="1"/>
</dbReference>
<dbReference type="PANTHER" id="PTHR31672:SF2">
    <property type="entry name" value="F-BOX DOMAIN-CONTAINING PROTEIN"/>
    <property type="match status" value="1"/>
</dbReference>
<evidence type="ECO:0000313" key="2">
    <source>
        <dbReference type="EMBL" id="KAF8716158.1"/>
    </source>
</evidence>
<name>A0A835C8X5_9POAL</name>
<gene>
    <name evidence="2" type="ORF">HU200_026434</name>
</gene>
<comment type="caution">
    <text evidence="2">The sequence shown here is derived from an EMBL/GenBank/DDBJ whole genome shotgun (WGS) entry which is preliminary data.</text>
</comment>
<dbReference type="AlphaFoldDB" id="A0A835C8X5"/>
<protein>
    <recommendedName>
        <fullName evidence="1">F-box associated beta-propeller type 1 domain-containing protein</fullName>
    </recommendedName>
</protein>
<reference evidence="2" key="1">
    <citation type="submission" date="2020-07" db="EMBL/GenBank/DDBJ databases">
        <title>Genome sequence and genetic diversity analysis of an under-domesticated orphan crop, white fonio (Digitaria exilis).</title>
        <authorList>
            <person name="Bennetzen J.L."/>
            <person name="Chen S."/>
            <person name="Ma X."/>
            <person name="Wang X."/>
            <person name="Yssel A.E.J."/>
            <person name="Chaluvadi S.R."/>
            <person name="Johnson M."/>
            <person name="Gangashetty P."/>
            <person name="Hamidou F."/>
            <person name="Sanogo M.D."/>
            <person name="Zwaenepoel A."/>
            <person name="Wallace J."/>
            <person name="Van De Peer Y."/>
            <person name="Van Deynze A."/>
        </authorList>
    </citation>
    <scope>NUCLEOTIDE SEQUENCE</scope>
    <source>
        <tissue evidence="2">Leaves</tissue>
    </source>
</reference>
<evidence type="ECO:0000313" key="3">
    <source>
        <dbReference type="Proteomes" id="UP000636709"/>
    </source>
</evidence>
<evidence type="ECO:0000259" key="1">
    <source>
        <dbReference type="Pfam" id="PF07734"/>
    </source>
</evidence>
<dbReference type="InterPro" id="IPR011043">
    <property type="entry name" value="Gal_Oxase/kelch_b-propeller"/>
</dbReference>
<dbReference type="InterPro" id="IPR050796">
    <property type="entry name" value="SCF_F-box_component"/>
</dbReference>
<dbReference type="Proteomes" id="UP000636709">
    <property type="component" value="Unassembled WGS sequence"/>
</dbReference>
<keyword evidence="3" id="KW-1185">Reference proteome</keyword>
<dbReference type="EMBL" id="JACEFO010001727">
    <property type="protein sequence ID" value="KAF8716158.1"/>
    <property type="molecule type" value="Genomic_DNA"/>
</dbReference>
<accession>A0A835C8X5</accession>